<dbReference type="SUPFAM" id="SSF53448">
    <property type="entry name" value="Nucleotide-diphospho-sugar transferases"/>
    <property type="match status" value="1"/>
</dbReference>
<dbReference type="AlphaFoldDB" id="A0A5M6BX99"/>
<feature type="transmembrane region" description="Helical" evidence="10">
    <location>
        <begin position="97"/>
        <end position="118"/>
    </location>
</feature>
<dbReference type="InterPro" id="IPR022751">
    <property type="entry name" value="Alpha_mannosyltransferase"/>
</dbReference>
<evidence type="ECO:0000256" key="4">
    <source>
        <dbReference type="ARBA" id="ARBA00022692"/>
    </source>
</evidence>
<dbReference type="PANTHER" id="PTHR31646">
    <property type="entry name" value="ALPHA-1,2-MANNOSYLTRANSFERASE MNN2"/>
    <property type="match status" value="1"/>
</dbReference>
<dbReference type="RefSeq" id="XP_031858567.1">
    <property type="nucleotide sequence ID" value="XM_032007070.1"/>
</dbReference>
<gene>
    <name evidence="11" type="ORF">CI109_100080</name>
</gene>
<evidence type="ECO:0000256" key="7">
    <source>
        <dbReference type="ARBA" id="ARBA00023034"/>
    </source>
</evidence>
<keyword evidence="12" id="KW-1185">Reference proteome</keyword>
<keyword evidence="8 10" id="KW-0472">Membrane</keyword>
<evidence type="ECO:0000256" key="2">
    <source>
        <dbReference type="ARBA" id="ARBA00009105"/>
    </source>
</evidence>
<dbReference type="OrthoDB" id="430354at2759"/>
<evidence type="ECO:0000256" key="1">
    <source>
        <dbReference type="ARBA" id="ARBA00004323"/>
    </source>
</evidence>
<evidence type="ECO:0000256" key="5">
    <source>
        <dbReference type="ARBA" id="ARBA00022968"/>
    </source>
</evidence>
<dbReference type="Pfam" id="PF11051">
    <property type="entry name" value="Mannosyl_trans3"/>
    <property type="match status" value="1"/>
</dbReference>
<dbReference type="EMBL" id="CP144051">
    <property type="protein sequence ID" value="WWD15658.1"/>
    <property type="molecule type" value="Genomic_DNA"/>
</dbReference>
<dbReference type="GeneID" id="43591238"/>
<evidence type="ECO:0000256" key="8">
    <source>
        <dbReference type="ARBA" id="ARBA00023136"/>
    </source>
</evidence>
<dbReference type="PANTHER" id="PTHR31646:SF1">
    <property type="entry name" value="ALPHA-1,2-MANNOSYLTRANSFERASE MNN2"/>
    <property type="match status" value="1"/>
</dbReference>
<dbReference type="Gene3D" id="3.90.550.10">
    <property type="entry name" value="Spore Coat Polysaccharide Biosynthesis Protein SpsA, Chain A"/>
    <property type="match status" value="1"/>
</dbReference>
<evidence type="ECO:0000256" key="3">
    <source>
        <dbReference type="ARBA" id="ARBA00022679"/>
    </source>
</evidence>
<evidence type="ECO:0000256" key="10">
    <source>
        <dbReference type="SAM" id="Phobius"/>
    </source>
</evidence>
<keyword evidence="7" id="KW-0333">Golgi apparatus</keyword>
<proteinExistence type="inferred from homology"/>
<evidence type="ECO:0000256" key="6">
    <source>
        <dbReference type="ARBA" id="ARBA00022989"/>
    </source>
</evidence>
<feature type="region of interest" description="Disordered" evidence="9">
    <location>
        <begin position="1"/>
        <end position="62"/>
    </location>
</feature>
<dbReference type="GO" id="GO:0000026">
    <property type="term" value="F:alpha-1,2-mannosyltransferase activity"/>
    <property type="evidence" value="ECO:0007669"/>
    <property type="project" value="TreeGrafter"/>
</dbReference>
<reference evidence="11" key="1">
    <citation type="submission" date="2017-08" db="EMBL/GenBank/DDBJ databases">
        <authorList>
            <person name="Cuomo C."/>
            <person name="Billmyre B."/>
            <person name="Heitman J."/>
        </authorList>
    </citation>
    <scope>NUCLEOTIDE SEQUENCE</scope>
    <source>
        <strain evidence="11">CBS 12478</strain>
    </source>
</reference>
<dbReference type="GO" id="GO:0046354">
    <property type="term" value="P:mannan biosynthetic process"/>
    <property type="evidence" value="ECO:0007669"/>
    <property type="project" value="TreeGrafter"/>
</dbReference>
<dbReference type="KEGG" id="ksn:43591238"/>
<dbReference type="Proteomes" id="UP000322225">
    <property type="component" value="Chromosome 1"/>
</dbReference>
<keyword evidence="4 10" id="KW-0812">Transmembrane</keyword>
<accession>A0A5M6BX99</accession>
<keyword evidence="5" id="KW-0735">Signal-anchor</keyword>
<feature type="compositionally biased region" description="Basic and acidic residues" evidence="9">
    <location>
        <begin position="31"/>
        <end position="43"/>
    </location>
</feature>
<reference evidence="11" key="2">
    <citation type="submission" date="2024-01" db="EMBL/GenBank/DDBJ databases">
        <title>Comparative genomics of Cryptococcus and Kwoniella reveals pathogenesis evolution and contrasting modes of karyotype evolution via chromosome fusion or intercentromeric recombination.</title>
        <authorList>
            <person name="Coelho M.A."/>
            <person name="David-Palma M."/>
            <person name="Shea T."/>
            <person name="Bowers K."/>
            <person name="McGinley-Smith S."/>
            <person name="Mohammad A.W."/>
            <person name="Gnirke A."/>
            <person name="Yurkov A.M."/>
            <person name="Nowrousian M."/>
            <person name="Sun S."/>
            <person name="Cuomo C.A."/>
            <person name="Heitman J."/>
        </authorList>
    </citation>
    <scope>NUCLEOTIDE SEQUENCE</scope>
    <source>
        <strain evidence="11">CBS 12478</strain>
    </source>
</reference>
<feature type="compositionally biased region" description="Low complexity" evidence="9">
    <location>
        <begin position="12"/>
        <end position="29"/>
    </location>
</feature>
<keyword evidence="6 10" id="KW-1133">Transmembrane helix</keyword>
<evidence type="ECO:0000313" key="12">
    <source>
        <dbReference type="Proteomes" id="UP000322225"/>
    </source>
</evidence>
<protein>
    <submittedName>
        <fullName evidence="11">Uncharacterized protein</fullName>
    </submittedName>
</protein>
<evidence type="ECO:0000313" key="11">
    <source>
        <dbReference type="EMBL" id="WWD15658.1"/>
    </source>
</evidence>
<evidence type="ECO:0000256" key="9">
    <source>
        <dbReference type="SAM" id="MobiDB-lite"/>
    </source>
</evidence>
<keyword evidence="3" id="KW-0808">Transferase</keyword>
<dbReference type="GO" id="GO:0000139">
    <property type="term" value="C:Golgi membrane"/>
    <property type="evidence" value="ECO:0007669"/>
    <property type="project" value="UniProtKB-SubCell"/>
</dbReference>
<sequence length="632" mass="70210">MSLSKHPSLRVDTSSSSLTTPSTTSSVSGSRRRDDSRSPETLRGRSPSRPPVPESSPSNPFRNEFEYEYFDDRRTTTTATRGWSFSSIRSKMVKRNYMPTPLGYGVLAFLILTGLYLVSPSTEGGVKLLPSSWDGFGIISNSEGEGWITSSAGADAGAQEGFDDSSPPPPLLPLPYIYHTIFPSKTIPKSLLTPRLYPLATRLVDFLHRPILSHEDAKTANDKGCPRDLSDKLVNPDQYNGDSSFWMNDVTTDEIAKRRGDIVKWIAERVENGEEVLGAEGKTGSGRGIVLTGGNQDTTFRTITAIKHLRRLDVTLPIEVFHYSDELTDQNQRKEIEDLGATLREAEGLTKVDGVWKNWQIKGLALVQSSFREILYLDSDNTPLRSPTHLFDAPIYTSSGRAAFWPDLSKDHPDNAIWRLIGDSCSLDLWTFESGQIVIDKAGNNGLNFAALVIAAGMMNDREFWFHMCGGDKDTFRWAFRALGLDFGVSPRWMSTVGIKNSYDGGRFCGHSVLQYDLVTPEGFTRPPPLFVHSNLLKHLGGTGLSRGGLFQQIRRMSDDDSSNPSLNYAHSFVYIGPGRGMCLDLDWHDHVPENVREEVGLQTLDVSEEEGGVFDGFEETWFEEGGRIGGW</sequence>
<dbReference type="InterPro" id="IPR029044">
    <property type="entry name" value="Nucleotide-diphossugar_trans"/>
</dbReference>
<organism evidence="11 12">
    <name type="scientific">Kwoniella shandongensis</name>
    <dbReference type="NCBI Taxonomy" id="1734106"/>
    <lineage>
        <taxon>Eukaryota</taxon>
        <taxon>Fungi</taxon>
        <taxon>Dikarya</taxon>
        <taxon>Basidiomycota</taxon>
        <taxon>Agaricomycotina</taxon>
        <taxon>Tremellomycetes</taxon>
        <taxon>Tremellales</taxon>
        <taxon>Cryptococcaceae</taxon>
        <taxon>Kwoniella</taxon>
    </lineage>
</organism>
<comment type="similarity">
    <text evidence="2">Belongs to the MNN1/MNT family.</text>
</comment>
<name>A0A5M6BX99_9TREE</name>
<comment type="subcellular location">
    <subcellularLocation>
        <location evidence="1">Golgi apparatus membrane</location>
        <topology evidence="1">Single-pass type II membrane protein</topology>
    </subcellularLocation>
</comment>